<keyword evidence="4" id="KW-0479">Metal-binding</keyword>
<dbReference type="Gene3D" id="3.30.70.380">
    <property type="entry name" value="Ferrodoxin-fold anticodon-binding domain"/>
    <property type="match status" value="1"/>
</dbReference>
<keyword evidence="7" id="KW-0460">Magnesium</keyword>
<keyword evidence="12" id="KW-0150">Chloroplast</keyword>
<dbReference type="SUPFAM" id="SSF55681">
    <property type="entry name" value="Class II aaRS and biotin synthetases"/>
    <property type="match status" value="1"/>
</dbReference>
<dbReference type="GO" id="GO:0009328">
    <property type="term" value="C:phenylalanine-tRNA ligase complex"/>
    <property type="evidence" value="ECO:0007669"/>
    <property type="project" value="TreeGrafter"/>
</dbReference>
<gene>
    <name evidence="12" type="primary">syfB</name>
</gene>
<dbReference type="Gene3D" id="3.30.56.10">
    <property type="match status" value="2"/>
</dbReference>
<dbReference type="GO" id="GO:0003723">
    <property type="term" value="F:RNA binding"/>
    <property type="evidence" value="ECO:0007669"/>
    <property type="project" value="InterPro"/>
</dbReference>
<dbReference type="InterPro" id="IPR036690">
    <property type="entry name" value="Fdx_antiC-bd_sf"/>
</dbReference>
<evidence type="ECO:0000256" key="9">
    <source>
        <dbReference type="ARBA" id="ARBA00023146"/>
    </source>
</evidence>
<evidence type="ECO:0000256" key="4">
    <source>
        <dbReference type="ARBA" id="ARBA00022723"/>
    </source>
</evidence>
<feature type="domain" description="B5" evidence="11">
    <location>
        <begin position="262"/>
        <end position="347"/>
    </location>
</feature>
<evidence type="ECO:0000256" key="8">
    <source>
        <dbReference type="ARBA" id="ARBA00022917"/>
    </source>
</evidence>
<keyword evidence="3" id="KW-0436">Ligase</keyword>
<dbReference type="GO" id="GO:0005524">
    <property type="term" value="F:ATP binding"/>
    <property type="evidence" value="ECO:0007669"/>
    <property type="project" value="UniProtKB-KW"/>
</dbReference>
<dbReference type="SUPFAM" id="SSF46955">
    <property type="entry name" value="Putative DNA-binding domain"/>
    <property type="match status" value="2"/>
</dbReference>
<evidence type="ECO:0000256" key="2">
    <source>
        <dbReference type="ARBA" id="ARBA00012814"/>
    </source>
</evidence>
<dbReference type="PANTHER" id="PTHR10947:SF0">
    <property type="entry name" value="PHENYLALANINE--TRNA LIGASE BETA SUBUNIT"/>
    <property type="match status" value="1"/>
</dbReference>
<dbReference type="InterPro" id="IPR005121">
    <property type="entry name" value="Fdx_antiC-bd"/>
</dbReference>
<dbReference type="AlphaFoldDB" id="A0A1L1W8H5"/>
<dbReference type="InterPro" id="IPR009061">
    <property type="entry name" value="DNA-bd_dom_put_sf"/>
</dbReference>
<accession>A0A1L1W8H5</accession>
<dbReference type="GO" id="GO:0006432">
    <property type="term" value="P:phenylalanyl-tRNA aminoacylation"/>
    <property type="evidence" value="ECO:0007669"/>
    <property type="project" value="InterPro"/>
</dbReference>
<evidence type="ECO:0000313" key="12">
    <source>
        <dbReference type="EMBL" id="AHZ94635.1"/>
    </source>
</evidence>
<comment type="cofactor">
    <cofactor evidence="1">
        <name>Mg(2+)</name>
        <dbReference type="ChEBI" id="CHEBI:18420"/>
    </cofactor>
</comment>
<dbReference type="Pfam" id="PF03147">
    <property type="entry name" value="FDX-ACB"/>
    <property type="match status" value="1"/>
</dbReference>
<evidence type="ECO:0000256" key="5">
    <source>
        <dbReference type="ARBA" id="ARBA00022741"/>
    </source>
</evidence>
<keyword evidence="12" id="KW-0934">Plastid</keyword>
<geneLocation type="chloroplast" evidence="12"/>
<dbReference type="GO" id="GO:0004826">
    <property type="term" value="F:phenylalanine-tRNA ligase activity"/>
    <property type="evidence" value="ECO:0007669"/>
    <property type="project" value="UniProtKB-EC"/>
</dbReference>
<dbReference type="SMART" id="SM00874">
    <property type="entry name" value="B5"/>
    <property type="match status" value="1"/>
</dbReference>
<evidence type="ECO:0000256" key="6">
    <source>
        <dbReference type="ARBA" id="ARBA00022840"/>
    </source>
</evidence>
<dbReference type="InterPro" id="IPR045864">
    <property type="entry name" value="aa-tRNA-synth_II/BPL/LPL"/>
</dbReference>
<dbReference type="PROSITE" id="PS51483">
    <property type="entry name" value="B5"/>
    <property type="match status" value="1"/>
</dbReference>
<dbReference type="Pfam" id="PF17759">
    <property type="entry name" value="tRNA_synthFbeta"/>
    <property type="match status" value="1"/>
</dbReference>
<name>A0A1L1W8H5_9FLOR</name>
<dbReference type="GO" id="GO:0000287">
    <property type="term" value="F:magnesium ion binding"/>
    <property type="evidence" value="ECO:0007669"/>
    <property type="project" value="InterPro"/>
</dbReference>
<protein>
    <recommendedName>
        <fullName evidence="2">phenylalanine--tRNA ligase</fullName>
        <ecNumber evidence="2">6.1.1.20</ecNumber>
    </recommendedName>
</protein>
<evidence type="ECO:0000256" key="3">
    <source>
        <dbReference type="ARBA" id="ARBA00022598"/>
    </source>
</evidence>
<dbReference type="InterPro" id="IPR045060">
    <property type="entry name" value="Phe-tRNA-ligase_IIc_bsu"/>
</dbReference>
<keyword evidence="9 12" id="KW-0030">Aminoacyl-tRNA synthetase</keyword>
<dbReference type="Pfam" id="PF03483">
    <property type="entry name" value="B3_4"/>
    <property type="match status" value="1"/>
</dbReference>
<dbReference type="SUPFAM" id="SSF54991">
    <property type="entry name" value="Anticodon-binding domain of PheRS"/>
    <property type="match status" value="1"/>
</dbReference>
<dbReference type="EC" id="6.1.1.20" evidence="2"/>
<dbReference type="PROSITE" id="PS51447">
    <property type="entry name" value="FDX_ACB"/>
    <property type="match status" value="1"/>
</dbReference>
<sequence>MKFSWTMLNYFINLESITFEKFIEKLTLTGFEVEKIEENTKIADKIIHLNITANRKEIFCVINLAKEIASIFNLPLKINLKQIQLLTNNKTYNLINRSHQILYLKINTISNLSYQKSPQWLKNNLIGCNIKPLFLLHDIQQYIQIKWGHKILIFDLDKLDIKFINFNLLKISRNIALQKQEKIIYNNQELFYLDTINQTNNTNQFSNKTKKILLCCFINKINNLFNSSETFKHAYNETIRLIITYCRGIIGHSYEDSTIVIDTNKKLKIEKNKIKYILGPIFNKHNKFLSNKNIFKALNQLKLKPYYSYSHKIFEITIPKYREHDLKRSIDIIEEIGRIYGFKYFLNKLPKYNHKGKISIKSFYIKKIRYTLLNIGFDETVNSSLTEGEIYKNNCIKLYNPIAEEQNSLRTNIAKNLIENYKLHIKQKNSRIEIFEIGNIFYKNKQNPYNEQIHLGGIINNIQFLKKDWYSKSNKLEWFHAKGILEFILDTLQTNIQYSQTLITIDNTTIKNIQPYLDPNQQIFIYNKNNNQLIGILGKINKKYINDIDQYKKTTYLFEINIQNLINSIYFNKQISHIIRSYSSYPSVTRDISININKNDNITEIKNSLLQKNKNLIEYIEIINEYYNKVTKIKSICLRIIYRSSNRTLNSKDLININNNIKQLLFK</sequence>
<organism evidence="12">
    <name type="scientific">Membranoptera weeksiae</name>
    <dbReference type="NCBI Taxonomy" id="158720"/>
    <lineage>
        <taxon>Eukaryota</taxon>
        <taxon>Rhodophyta</taxon>
        <taxon>Florideophyceae</taxon>
        <taxon>Rhodymeniophycidae</taxon>
        <taxon>Ceramiales</taxon>
        <taxon>Delesseriaceae</taxon>
        <taxon>Membranoptera</taxon>
    </lineage>
</organism>
<dbReference type="InterPro" id="IPR005146">
    <property type="entry name" value="B3/B4_tRNA-bd"/>
</dbReference>
<dbReference type="SUPFAM" id="SSF56037">
    <property type="entry name" value="PheT/TilS domain"/>
    <property type="match status" value="1"/>
</dbReference>
<dbReference type="InterPro" id="IPR005147">
    <property type="entry name" value="tRNA_synthase_B5-dom"/>
</dbReference>
<evidence type="ECO:0000259" key="11">
    <source>
        <dbReference type="PROSITE" id="PS51483"/>
    </source>
</evidence>
<evidence type="ECO:0000256" key="7">
    <source>
        <dbReference type="ARBA" id="ARBA00022842"/>
    </source>
</evidence>
<keyword evidence="5" id="KW-0547">Nucleotide-binding</keyword>
<evidence type="ECO:0000256" key="1">
    <source>
        <dbReference type="ARBA" id="ARBA00001946"/>
    </source>
</evidence>
<reference evidence="12" key="1">
    <citation type="submission" date="2014-03" db="EMBL/GenBank/DDBJ databases">
        <title>Molecular Investigation of Pacific North American Membranoptera.</title>
        <authorList>
            <person name="Hughey J.R."/>
            <person name="Hommersand M.H."/>
            <person name="Miller K.A."/>
            <person name="Fuller T."/>
            <person name="Lin S.-M."/>
        </authorList>
    </citation>
    <scope>NUCLEOTIDE SEQUENCE</scope>
</reference>
<evidence type="ECO:0000259" key="10">
    <source>
        <dbReference type="PROSITE" id="PS51447"/>
    </source>
</evidence>
<proteinExistence type="predicted"/>
<dbReference type="Gene3D" id="3.30.930.10">
    <property type="entry name" value="Bira Bifunctional Protein, Domain 2"/>
    <property type="match status" value="1"/>
</dbReference>
<dbReference type="GeneID" id="30689767"/>
<dbReference type="Gene3D" id="3.50.40.10">
    <property type="entry name" value="Phenylalanyl-trna Synthetase, Chain B, domain 3"/>
    <property type="match status" value="1"/>
</dbReference>
<dbReference type="RefSeq" id="YP_009332621.1">
    <property type="nucleotide sequence ID" value="NC_032396.1"/>
</dbReference>
<dbReference type="InterPro" id="IPR020825">
    <property type="entry name" value="Phe-tRNA_synthase-like_B3/B4"/>
</dbReference>
<feature type="domain" description="FDX-ACB" evidence="10">
    <location>
        <begin position="583"/>
        <end position="667"/>
    </location>
</feature>
<dbReference type="PANTHER" id="PTHR10947">
    <property type="entry name" value="PHENYLALANYL-TRNA SYNTHETASE BETA CHAIN AND LEUCINE-RICH REPEAT-CONTAINING PROTEIN 47"/>
    <property type="match status" value="1"/>
</dbReference>
<dbReference type="Pfam" id="PF03484">
    <property type="entry name" value="B5"/>
    <property type="match status" value="1"/>
</dbReference>
<keyword evidence="6" id="KW-0067">ATP-binding</keyword>
<dbReference type="EMBL" id="KJ513670">
    <property type="protein sequence ID" value="AHZ94635.1"/>
    <property type="molecule type" value="Genomic_DNA"/>
</dbReference>
<dbReference type="InterPro" id="IPR041616">
    <property type="entry name" value="PheRS_beta_core"/>
</dbReference>
<keyword evidence="8" id="KW-0648">Protein biosynthesis</keyword>
<dbReference type="SMART" id="SM00896">
    <property type="entry name" value="FDX-ACB"/>
    <property type="match status" value="1"/>
</dbReference>